<dbReference type="STRING" id="1314778.A0A5C3P8E0"/>
<reference evidence="2 3" key="1">
    <citation type="journal article" date="2019" name="Nat. Ecol. Evol.">
        <title>Megaphylogeny resolves global patterns of mushroom evolution.</title>
        <authorList>
            <person name="Varga T."/>
            <person name="Krizsan K."/>
            <person name="Foldi C."/>
            <person name="Dima B."/>
            <person name="Sanchez-Garcia M."/>
            <person name="Sanchez-Ramirez S."/>
            <person name="Szollosi G.J."/>
            <person name="Szarkandi J.G."/>
            <person name="Papp V."/>
            <person name="Albert L."/>
            <person name="Andreopoulos W."/>
            <person name="Angelini C."/>
            <person name="Antonin V."/>
            <person name="Barry K.W."/>
            <person name="Bougher N.L."/>
            <person name="Buchanan P."/>
            <person name="Buyck B."/>
            <person name="Bense V."/>
            <person name="Catcheside P."/>
            <person name="Chovatia M."/>
            <person name="Cooper J."/>
            <person name="Damon W."/>
            <person name="Desjardin D."/>
            <person name="Finy P."/>
            <person name="Geml J."/>
            <person name="Haridas S."/>
            <person name="Hughes K."/>
            <person name="Justo A."/>
            <person name="Karasinski D."/>
            <person name="Kautmanova I."/>
            <person name="Kiss B."/>
            <person name="Kocsube S."/>
            <person name="Kotiranta H."/>
            <person name="LaButti K.M."/>
            <person name="Lechner B.E."/>
            <person name="Liimatainen K."/>
            <person name="Lipzen A."/>
            <person name="Lukacs Z."/>
            <person name="Mihaltcheva S."/>
            <person name="Morgado L.N."/>
            <person name="Niskanen T."/>
            <person name="Noordeloos M.E."/>
            <person name="Ohm R.A."/>
            <person name="Ortiz-Santana B."/>
            <person name="Ovrebo C."/>
            <person name="Racz N."/>
            <person name="Riley R."/>
            <person name="Savchenko A."/>
            <person name="Shiryaev A."/>
            <person name="Soop K."/>
            <person name="Spirin V."/>
            <person name="Szebenyi C."/>
            <person name="Tomsovsky M."/>
            <person name="Tulloss R.E."/>
            <person name="Uehling J."/>
            <person name="Grigoriev I.V."/>
            <person name="Vagvolgyi C."/>
            <person name="Papp T."/>
            <person name="Martin F.M."/>
            <person name="Miettinen O."/>
            <person name="Hibbett D.S."/>
            <person name="Nagy L.G."/>
        </authorList>
    </citation>
    <scope>NUCLEOTIDE SEQUENCE [LARGE SCALE GENOMIC DNA]</scope>
    <source>
        <strain evidence="2 3">HHB13444</strain>
    </source>
</reference>
<evidence type="ECO:0000259" key="1">
    <source>
        <dbReference type="PROSITE" id="PS50097"/>
    </source>
</evidence>
<dbReference type="SUPFAM" id="SSF54695">
    <property type="entry name" value="POZ domain"/>
    <property type="match status" value="1"/>
</dbReference>
<protein>
    <recommendedName>
        <fullName evidence="1">BTB domain-containing protein</fullName>
    </recommendedName>
</protein>
<dbReference type="Proteomes" id="UP000308197">
    <property type="component" value="Unassembled WGS sequence"/>
</dbReference>
<evidence type="ECO:0000313" key="3">
    <source>
        <dbReference type="Proteomes" id="UP000308197"/>
    </source>
</evidence>
<dbReference type="InterPro" id="IPR000210">
    <property type="entry name" value="BTB/POZ_dom"/>
</dbReference>
<feature type="domain" description="BTB" evidence="1">
    <location>
        <begin position="252"/>
        <end position="327"/>
    </location>
</feature>
<dbReference type="PROSITE" id="PS50097">
    <property type="entry name" value="BTB"/>
    <property type="match status" value="1"/>
</dbReference>
<dbReference type="InParanoid" id="A0A5C3P8E0"/>
<keyword evidence="3" id="KW-1185">Reference proteome</keyword>
<dbReference type="AlphaFoldDB" id="A0A5C3P8E0"/>
<dbReference type="Pfam" id="PF00651">
    <property type="entry name" value="BTB"/>
    <property type="match status" value="1"/>
</dbReference>
<evidence type="ECO:0000313" key="2">
    <source>
        <dbReference type="EMBL" id="TFK85761.1"/>
    </source>
</evidence>
<dbReference type="Gene3D" id="3.30.710.10">
    <property type="entry name" value="Potassium Channel Kv1.1, Chain A"/>
    <property type="match status" value="2"/>
</dbReference>
<dbReference type="SMART" id="SM00225">
    <property type="entry name" value="BTB"/>
    <property type="match status" value="2"/>
</dbReference>
<organism evidence="2 3">
    <name type="scientific">Polyporus arcularius HHB13444</name>
    <dbReference type="NCBI Taxonomy" id="1314778"/>
    <lineage>
        <taxon>Eukaryota</taxon>
        <taxon>Fungi</taxon>
        <taxon>Dikarya</taxon>
        <taxon>Basidiomycota</taxon>
        <taxon>Agaricomycotina</taxon>
        <taxon>Agaricomycetes</taxon>
        <taxon>Polyporales</taxon>
        <taxon>Polyporaceae</taxon>
        <taxon>Polyporus</taxon>
    </lineage>
</organism>
<dbReference type="InterPro" id="IPR011333">
    <property type="entry name" value="SKP1/BTB/POZ_sf"/>
</dbReference>
<proteinExistence type="predicted"/>
<accession>A0A5C3P8E0</accession>
<sequence>MLPLPPTLMTYLDDSSCPFADSSADVYVWSVDGLPFKLHNVILSLASGYLKNMLNPTVRGTHFHEEPEPERTKYEGLPSFHFPEHSNVLDPLFRLCYPVDDPSLDSIDEVRSTLEAAKKYQMREAMKITKRKLLAFAESEPMRVYAIASQLGLEDVAVDAAKEVLKQEAQYTYTDELETIPASAYSRLLAFCESRGSTPDRLIVRRGPLPTPTVTPSPSHARAKSLSAYSPRVAGFPSSSKPAPHPFDARDADIVISASDNVQFRVFKNVIELASPVLASMLAGLSSSTERRFSTPDPVRRLSLPESSQVLSMILRICYPVDDTLPEDVHTLYLALRAAKEYKMQKAIRVLQDALFARKDDSSVAPELLYAIACCCDLHPLAAAAAKRSLRTALTDSTFATFDKYGLSGAFVQRLLSYHQRCRDAARYVVGHKWRTQLESSCRLGKWASDGQVPCWYERYMSAIAEDPWPTPATATNAELVRAAISSCQQAAGDMYGRKCRYCSDPAHIVVYTEFTRYVAETIEALENKVVLDWPGQ</sequence>
<name>A0A5C3P8E0_9APHY</name>
<gene>
    <name evidence="2" type="ORF">K466DRAFT_177882</name>
</gene>
<dbReference type="EMBL" id="ML211234">
    <property type="protein sequence ID" value="TFK85761.1"/>
    <property type="molecule type" value="Genomic_DNA"/>
</dbReference>